<reference evidence="2 3" key="1">
    <citation type="submission" date="2022-10" db="EMBL/GenBank/DDBJ databases">
        <title>Luteolibacter arcticus strain CCTCC AB 2014275, whole genome shotgun sequencing project.</title>
        <authorList>
            <person name="Zhao G."/>
            <person name="Shen L."/>
        </authorList>
    </citation>
    <scope>NUCLEOTIDE SEQUENCE [LARGE SCALE GENOMIC DNA]</scope>
    <source>
        <strain evidence="2 3">CCTCC AB 2014275</strain>
    </source>
</reference>
<sequence>MQISREKLATIGLTAGVSALLTVFIRNFISGEKKIKHRIAQRYGIADPQFERAMSQLLGPPIIGGNQVVPLQNGRQIFPAMLDAIDKAERTITFETFIYWSGEVADRFADLLAAKAKAGIKVHVLIDAVGCNCVNGQAIRKMVDAGVELELYHMTSFARVNHRTHRKLLVVDGKVGFTGGVGIADHWDGDATDPDHFRDTQYRVEGPVVAQMQAAFLDNWMKTRAVVLHGESYFPALQDAGNLHCQMFKSSPMEGSESARLMYLLSIAAAERSIQIGNAYFLPDDLTTQTLLESVERGVKVDVLLPGRTIDSPTERVASRHRLRRLLEGGVRVHEYQPTMYHCKCMMIDEHWTSVGSANFDNRSFRINDEANLNVIDPEFTAQEVEVFKRDLQQAREFTIQDWHQRSTTEKIAGSAAALLRSQL</sequence>
<accession>A0ABT3GQP2</accession>
<dbReference type="InterPro" id="IPR025202">
    <property type="entry name" value="PLD-like_dom"/>
</dbReference>
<keyword evidence="3" id="KW-1185">Reference proteome</keyword>
<name>A0ABT3GQP2_9BACT</name>
<evidence type="ECO:0000313" key="2">
    <source>
        <dbReference type="EMBL" id="MCW1925844.1"/>
    </source>
</evidence>
<dbReference type="Pfam" id="PF13091">
    <property type="entry name" value="PLDc_2"/>
    <property type="match status" value="2"/>
</dbReference>
<protein>
    <submittedName>
        <fullName evidence="2">Phospholipase D-like domain-containing protein</fullName>
    </submittedName>
</protein>
<dbReference type="SUPFAM" id="SSF56024">
    <property type="entry name" value="Phospholipase D/nuclease"/>
    <property type="match status" value="2"/>
</dbReference>
<dbReference type="PANTHER" id="PTHR21248">
    <property type="entry name" value="CARDIOLIPIN SYNTHASE"/>
    <property type="match status" value="1"/>
</dbReference>
<proteinExistence type="predicted"/>
<comment type="caution">
    <text evidence="2">The sequence shown here is derived from an EMBL/GenBank/DDBJ whole genome shotgun (WGS) entry which is preliminary data.</text>
</comment>
<dbReference type="InterPro" id="IPR001736">
    <property type="entry name" value="PLipase_D/transphosphatidylase"/>
</dbReference>
<evidence type="ECO:0000313" key="3">
    <source>
        <dbReference type="Proteomes" id="UP001320876"/>
    </source>
</evidence>
<dbReference type="CDD" id="cd09110">
    <property type="entry name" value="PLDc_CLS_1"/>
    <property type="match status" value="1"/>
</dbReference>
<dbReference type="Proteomes" id="UP001320876">
    <property type="component" value="Unassembled WGS sequence"/>
</dbReference>
<gene>
    <name evidence="2" type="ORF">OKA05_25015</name>
</gene>
<dbReference type="PROSITE" id="PS50035">
    <property type="entry name" value="PLD"/>
    <property type="match status" value="2"/>
</dbReference>
<dbReference type="EMBL" id="JAPDDT010000018">
    <property type="protein sequence ID" value="MCW1925844.1"/>
    <property type="molecule type" value="Genomic_DNA"/>
</dbReference>
<dbReference type="PANTHER" id="PTHR21248:SF22">
    <property type="entry name" value="PHOSPHOLIPASE D"/>
    <property type="match status" value="1"/>
</dbReference>
<dbReference type="Gene3D" id="3.30.870.10">
    <property type="entry name" value="Endonuclease Chain A"/>
    <property type="match status" value="2"/>
</dbReference>
<feature type="domain" description="PLD phosphodiesterase" evidence="1">
    <location>
        <begin position="337"/>
        <end position="364"/>
    </location>
</feature>
<evidence type="ECO:0000259" key="1">
    <source>
        <dbReference type="PROSITE" id="PS50035"/>
    </source>
</evidence>
<dbReference type="RefSeq" id="WP_264489951.1">
    <property type="nucleotide sequence ID" value="NZ_JAPDDT010000018.1"/>
</dbReference>
<feature type="domain" description="PLD phosphodiesterase" evidence="1">
    <location>
        <begin position="160"/>
        <end position="187"/>
    </location>
</feature>
<dbReference type="SMART" id="SM00155">
    <property type="entry name" value="PLDc"/>
    <property type="match status" value="2"/>
</dbReference>
<organism evidence="2 3">
    <name type="scientific">Luteolibacter arcticus</name>
    <dbReference type="NCBI Taxonomy" id="1581411"/>
    <lineage>
        <taxon>Bacteria</taxon>
        <taxon>Pseudomonadati</taxon>
        <taxon>Verrucomicrobiota</taxon>
        <taxon>Verrucomicrobiia</taxon>
        <taxon>Verrucomicrobiales</taxon>
        <taxon>Verrucomicrobiaceae</taxon>
        <taxon>Luteolibacter</taxon>
    </lineage>
</organism>
<dbReference type="CDD" id="cd09159">
    <property type="entry name" value="PLDc_ybhO_like_2"/>
    <property type="match status" value="1"/>
</dbReference>